<dbReference type="PANTHER" id="PTHR46462:SF3">
    <property type="entry name" value="UPSET, ISOFORM A"/>
    <property type="match status" value="1"/>
</dbReference>
<dbReference type="GO" id="GO:0006325">
    <property type="term" value="P:chromatin organization"/>
    <property type="evidence" value="ECO:0007669"/>
    <property type="project" value="UniProtKB-KW"/>
</dbReference>
<feature type="compositionally biased region" description="Pro residues" evidence="2">
    <location>
        <begin position="651"/>
        <end position="666"/>
    </location>
</feature>
<proteinExistence type="predicted"/>
<dbReference type="PANTHER" id="PTHR46462">
    <property type="entry name" value="UPSET, ISOFORM A"/>
    <property type="match status" value="1"/>
</dbReference>
<feature type="region of interest" description="Disordered" evidence="2">
    <location>
        <begin position="1"/>
        <end position="49"/>
    </location>
</feature>
<dbReference type="InterPro" id="IPR046341">
    <property type="entry name" value="SET_dom_sf"/>
</dbReference>
<keyword evidence="1" id="KW-0156">Chromatin regulator</keyword>
<evidence type="ECO:0000313" key="3">
    <source>
        <dbReference type="EMBL" id="SJL17584.1"/>
    </source>
</evidence>
<dbReference type="AlphaFoldDB" id="A0A284S998"/>
<dbReference type="GO" id="GO:0006355">
    <property type="term" value="P:regulation of DNA-templated transcription"/>
    <property type="evidence" value="ECO:0007669"/>
    <property type="project" value="TreeGrafter"/>
</dbReference>
<dbReference type="STRING" id="47428.A0A284S998"/>
<evidence type="ECO:0000313" key="4">
    <source>
        <dbReference type="Proteomes" id="UP000219338"/>
    </source>
</evidence>
<keyword evidence="4" id="KW-1185">Reference proteome</keyword>
<feature type="compositionally biased region" description="Polar residues" evidence="2">
    <location>
        <begin position="485"/>
        <end position="497"/>
    </location>
</feature>
<dbReference type="EMBL" id="FUEG01000046">
    <property type="protein sequence ID" value="SJL17584.1"/>
    <property type="molecule type" value="Genomic_DNA"/>
</dbReference>
<sequence length="776" mass="84760">MDDHDHSRSSSSSGSSRQGNGATITSHYPLPCASSSSPRASTSTATKQIFSPDDPTLRCICELPHDDGFGFSIGCEDCLRWAAPTFFLPTCAHKPLFTFFLQTLWFTNTFVLLRWCHAACFGIYAGVNEPDEWRCWVCKGEGGSRRRGDEVDDEEERQTYVRIEQDILRLHSPNHSPTPHSSSPAVPDPHLTYLLHLPSPPDSVLPPTYTLHTAQRVGPGTFLIPYLSVVTSARSYVEDPLNGYAYARVPRVFVHLIPSHDESDECGVALDARLAGNAARWIRSGCYPNAEIHANEDGGWGVYVIRELSAGAEIVLGWEWDDAHPIHGGEEGRLEAVDALEGAFMTCACDGRTGCALEAMRRGDWKAGNLGPLVGKQRGFKTRARERGGVEIVPGKGKQKRKEVKKEVLPVKNTTEQEGVVPPKMRKGHARMPTSPSPLSPTDAFAKLTLTSPILRTEDPTISPLTHDVLTSPVPPALSRRRQKSPCSTSDAINTESFDVMTVDSPSTAASSSDVPMPDAPPRPPLPRRKTAKKSSSTPPINEIPPPPKVDSAHPTLVEAPRRPSLPKRRPRAKESPDSMPDTPPLETPDGMLVDLPLPTPNIPVVAPSVMSLGKKRKEPDTEPPTRLKSPSPVMRTPSPDIPGLFLVSPKTPPSYNPPASFPSPASPTIRSQLFSSHSHSHSHSPPSPPSPPPHVSKSLPERNLNSPQKRRKMTLDDWKKEREKTKVGVVKREEEEPSLRMTSIPIPIPVPRAPRAMTIPGAPRAPRAMMGGWGC</sequence>
<dbReference type="Gene3D" id="2.170.270.10">
    <property type="entry name" value="SET domain"/>
    <property type="match status" value="1"/>
</dbReference>
<feature type="region of interest" description="Disordered" evidence="2">
    <location>
        <begin position="423"/>
        <end position="442"/>
    </location>
</feature>
<feature type="region of interest" description="Disordered" evidence="2">
    <location>
        <begin position="458"/>
        <end position="776"/>
    </location>
</feature>
<feature type="compositionally biased region" description="Pro residues" evidence="2">
    <location>
        <begin position="686"/>
        <end position="695"/>
    </location>
</feature>
<protein>
    <recommendedName>
        <fullName evidence="5">SET domain-containing protein</fullName>
    </recommendedName>
</protein>
<accession>A0A284S998</accession>
<dbReference type="GO" id="GO:0034967">
    <property type="term" value="C:Set3 complex"/>
    <property type="evidence" value="ECO:0007669"/>
    <property type="project" value="TreeGrafter"/>
</dbReference>
<reference evidence="4" key="1">
    <citation type="journal article" date="2017" name="Nat. Ecol. Evol.">
        <title>Genome expansion and lineage-specific genetic innovations in the forest pathogenic fungi Armillaria.</title>
        <authorList>
            <person name="Sipos G."/>
            <person name="Prasanna A.N."/>
            <person name="Walter M.C."/>
            <person name="O'Connor E."/>
            <person name="Balint B."/>
            <person name="Krizsan K."/>
            <person name="Kiss B."/>
            <person name="Hess J."/>
            <person name="Varga T."/>
            <person name="Slot J."/>
            <person name="Riley R."/>
            <person name="Boka B."/>
            <person name="Rigling D."/>
            <person name="Barry K."/>
            <person name="Lee J."/>
            <person name="Mihaltcheva S."/>
            <person name="LaButti K."/>
            <person name="Lipzen A."/>
            <person name="Waldron R."/>
            <person name="Moloney N.M."/>
            <person name="Sperisen C."/>
            <person name="Kredics L."/>
            <person name="Vagvoelgyi C."/>
            <person name="Patrignani A."/>
            <person name="Fitzpatrick D."/>
            <person name="Nagy I."/>
            <person name="Doyle S."/>
            <person name="Anderson J.B."/>
            <person name="Grigoriev I.V."/>
            <person name="Gueldener U."/>
            <person name="Muensterkoetter M."/>
            <person name="Nagy L.G."/>
        </authorList>
    </citation>
    <scope>NUCLEOTIDE SEQUENCE [LARGE SCALE GENOMIC DNA]</scope>
    <source>
        <strain evidence="4">C18/9</strain>
    </source>
</reference>
<dbReference type="SUPFAM" id="SSF82199">
    <property type="entry name" value="SET domain"/>
    <property type="match status" value="1"/>
</dbReference>
<evidence type="ECO:0000256" key="2">
    <source>
        <dbReference type="SAM" id="MobiDB-lite"/>
    </source>
</evidence>
<evidence type="ECO:0000256" key="1">
    <source>
        <dbReference type="ARBA" id="ARBA00022853"/>
    </source>
</evidence>
<evidence type="ECO:0008006" key="5">
    <source>
        <dbReference type="Google" id="ProtNLM"/>
    </source>
</evidence>
<organism evidence="3 4">
    <name type="scientific">Armillaria ostoyae</name>
    <name type="common">Armillaria root rot fungus</name>
    <dbReference type="NCBI Taxonomy" id="47428"/>
    <lineage>
        <taxon>Eukaryota</taxon>
        <taxon>Fungi</taxon>
        <taxon>Dikarya</taxon>
        <taxon>Basidiomycota</taxon>
        <taxon>Agaricomycotina</taxon>
        <taxon>Agaricomycetes</taxon>
        <taxon>Agaricomycetidae</taxon>
        <taxon>Agaricales</taxon>
        <taxon>Marasmiineae</taxon>
        <taxon>Physalacriaceae</taxon>
        <taxon>Armillaria</taxon>
    </lineage>
</organism>
<dbReference type="GO" id="GO:0070210">
    <property type="term" value="C:Rpd3L-Expanded complex"/>
    <property type="evidence" value="ECO:0007669"/>
    <property type="project" value="TreeGrafter"/>
</dbReference>
<feature type="compositionally biased region" description="Basic and acidic residues" evidence="2">
    <location>
        <begin position="714"/>
        <end position="739"/>
    </location>
</feature>
<feature type="compositionally biased region" description="Low complexity" evidence="2">
    <location>
        <begin position="33"/>
        <end position="46"/>
    </location>
</feature>
<gene>
    <name evidence="3" type="ORF">ARMOST_21136</name>
</gene>
<feature type="compositionally biased region" description="Polar residues" evidence="2">
    <location>
        <begin position="504"/>
        <end position="514"/>
    </location>
</feature>
<dbReference type="Proteomes" id="UP000219338">
    <property type="component" value="Unassembled WGS sequence"/>
</dbReference>
<dbReference type="OrthoDB" id="79252at2759"/>
<name>A0A284S998_ARMOS</name>